<dbReference type="Pfam" id="PF13473">
    <property type="entry name" value="Cupredoxin_1"/>
    <property type="match status" value="1"/>
</dbReference>
<dbReference type="Gene3D" id="2.60.40.420">
    <property type="entry name" value="Cupredoxins - blue copper proteins"/>
    <property type="match status" value="1"/>
</dbReference>
<organism evidence="3 4">
    <name type="scientific">Candidatus Daviesbacteria bacterium RIFCSPHIGHO2_01_FULL_40_11</name>
    <dbReference type="NCBI Taxonomy" id="1797762"/>
    <lineage>
        <taxon>Bacteria</taxon>
        <taxon>Candidatus Daviesiibacteriota</taxon>
    </lineage>
</organism>
<accession>A0A1F5JM04</accession>
<dbReference type="PANTHER" id="PTHR36507">
    <property type="entry name" value="BLL1555 PROTEIN"/>
    <property type="match status" value="1"/>
</dbReference>
<feature type="domain" description="EfeO-type cupredoxin-like" evidence="2">
    <location>
        <begin position="43"/>
        <end position="138"/>
    </location>
</feature>
<gene>
    <name evidence="3" type="ORF">A2867_02060</name>
</gene>
<evidence type="ECO:0000313" key="3">
    <source>
        <dbReference type="EMBL" id="OGE29626.1"/>
    </source>
</evidence>
<dbReference type="PANTHER" id="PTHR36507:SF1">
    <property type="entry name" value="BLL1555 PROTEIN"/>
    <property type="match status" value="1"/>
</dbReference>
<dbReference type="EMBL" id="MFCP01000003">
    <property type="protein sequence ID" value="OGE29626.1"/>
    <property type="molecule type" value="Genomic_DNA"/>
</dbReference>
<sequence>MLTIIVIAVVVLGGWFLIRSQQTPTSTSSVLTPTSTESSAPSASEGATAQEENIVEITPNGFLPQGITIKTGESVTWQSKDMVDHTVNSALHPTHLEYPPLNLGVIKPGESKSLTFPEAGTYKYHDHLNPSLFGSVTVQ</sequence>
<evidence type="ECO:0000256" key="1">
    <source>
        <dbReference type="SAM" id="MobiDB-lite"/>
    </source>
</evidence>
<dbReference type="Proteomes" id="UP000177555">
    <property type="component" value="Unassembled WGS sequence"/>
</dbReference>
<dbReference type="InterPro" id="IPR052721">
    <property type="entry name" value="ET_Amicyanin"/>
</dbReference>
<dbReference type="SUPFAM" id="SSF49503">
    <property type="entry name" value="Cupredoxins"/>
    <property type="match status" value="1"/>
</dbReference>
<comment type="caution">
    <text evidence="3">The sequence shown here is derived from an EMBL/GenBank/DDBJ whole genome shotgun (WGS) entry which is preliminary data.</text>
</comment>
<reference evidence="3 4" key="1">
    <citation type="journal article" date="2016" name="Nat. Commun.">
        <title>Thousands of microbial genomes shed light on interconnected biogeochemical processes in an aquifer system.</title>
        <authorList>
            <person name="Anantharaman K."/>
            <person name="Brown C.T."/>
            <person name="Hug L.A."/>
            <person name="Sharon I."/>
            <person name="Castelle C.J."/>
            <person name="Probst A.J."/>
            <person name="Thomas B.C."/>
            <person name="Singh A."/>
            <person name="Wilkins M.J."/>
            <person name="Karaoz U."/>
            <person name="Brodie E.L."/>
            <person name="Williams K.H."/>
            <person name="Hubbard S.S."/>
            <person name="Banfield J.F."/>
        </authorList>
    </citation>
    <scope>NUCLEOTIDE SEQUENCE [LARGE SCALE GENOMIC DNA]</scope>
</reference>
<proteinExistence type="predicted"/>
<protein>
    <recommendedName>
        <fullName evidence="2">EfeO-type cupredoxin-like domain-containing protein</fullName>
    </recommendedName>
</protein>
<feature type="compositionally biased region" description="Low complexity" evidence="1">
    <location>
        <begin position="25"/>
        <end position="49"/>
    </location>
</feature>
<dbReference type="InterPro" id="IPR028096">
    <property type="entry name" value="EfeO_Cupredoxin"/>
</dbReference>
<evidence type="ECO:0000259" key="2">
    <source>
        <dbReference type="Pfam" id="PF13473"/>
    </source>
</evidence>
<evidence type="ECO:0000313" key="4">
    <source>
        <dbReference type="Proteomes" id="UP000177555"/>
    </source>
</evidence>
<name>A0A1F5JM04_9BACT</name>
<dbReference type="InterPro" id="IPR008972">
    <property type="entry name" value="Cupredoxin"/>
</dbReference>
<dbReference type="AlphaFoldDB" id="A0A1F5JM04"/>
<feature type="region of interest" description="Disordered" evidence="1">
    <location>
        <begin position="25"/>
        <end position="51"/>
    </location>
</feature>